<dbReference type="PROSITE" id="PS51379">
    <property type="entry name" value="4FE4S_FER_2"/>
    <property type="match status" value="2"/>
</dbReference>
<dbReference type="SUPFAM" id="SSF46548">
    <property type="entry name" value="alpha-helical ferredoxin"/>
    <property type="match status" value="1"/>
</dbReference>
<dbReference type="Pfam" id="PF17179">
    <property type="entry name" value="Fer4_22"/>
    <property type="match status" value="1"/>
</dbReference>
<sequence>MLRKRLTRENLNKWIDGLIASGLRVVAPVREGGLTLFRPITSSTEIAANYTKTDLPFKEWLFPPTEVILHYRIVDGEPVLEDPEVDATKTVALFLRPCDAAAIPILDSVFGGDYEDEFYMTRRRNLTVVGLSCTEPQPECFCTAVGLSPTSEAGSDILLTPIGDEFLVEVLTEKGEQLVNQQPDLFADASDLTKEQVTEQAIAKMVRKESLPTFAETYADLFEHPVWEEIARKCLGCGVCAYSCPTCHCYDIVDEATLFEGVRCRNWDCCGFALFTLHASGHNPRPTQAHRYRQRVLHKFAYFLQTYGQNMCVGCGRCVIKCPVGMDIYEVVQKVAQASERVSV</sequence>
<accession>A0ABT2ENK9</accession>
<feature type="domain" description="4Fe-4S ferredoxin-type" evidence="4">
    <location>
        <begin position="303"/>
        <end position="334"/>
    </location>
</feature>
<dbReference type="PROSITE" id="PS00198">
    <property type="entry name" value="4FE4S_FER_1"/>
    <property type="match status" value="2"/>
</dbReference>
<evidence type="ECO:0000313" key="5">
    <source>
        <dbReference type="EMBL" id="MCS3919440.1"/>
    </source>
</evidence>
<keyword evidence="2" id="KW-0408">Iron</keyword>
<organism evidence="5 6">
    <name type="scientific">Candidatus Fervidibacter sacchari</name>
    <dbReference type="NCBI Taxonomy" id="1448929"/>
    <lineage>
        <taxon>Bacteria</taxon>
        <taxon>Candidatus Fervidibacterota</taxon>
        <taxon>Candidatus Fervidibacter</taxon>
    </lineage>
</organism>
<evidence type="ECO:0000256" key="3">
    <source>
        <dbReference type="ARBA" id="ARBA00023014"/>
    </source>
</evidence>
<dbReference type="PANTHER" id="PTHR40447:SF1">
    <property type="entry name" value="ANAEROBIC SULFITE REDUCTASE SUBUNIT A"/>
    <property type="match status" value="1"/>
</dbReference>
<keyword evidence="3" id="KW-0411">Iron-sulfur</keyword>
<comment type="caution">
    <text evidence="5">The sequence shown here is derived from an EMBL/GenBank/DDBJ whole genome shotgun (WGS) entry which is preliminary data.</text>
</comment>
<keyword evidence="1" id="KW-0479">Metal-binding</keyword>
<dbReference type="EMBL" id="JANUCP010000003">
    <property type="protein sequence ID" value="MCS3919440.1"/>
    <property type="molecule type" value="Genomic_DNA"/>
</dbReference>
<dbReference type="RefSeq" id="WP_259095857.1">
    <property type="nucleotide sequence ID" value="NZ_CP130454.1"/>
</dbReference>
<dbReference type="PANTHER" id="PTHR40447">
    <property type="entry name" value="ANAEROBIC SULFITE REDUCTASE SUBUNIT A"/>
    <property type="match status" value="1"/>
</dbReference>
<name>A0ABT2ENK9_9BACT</name>
<keyword evidence="6" id="KW-1185">Reference proteome</keyword>
<evidence type="ECO:0000256" key="2">
    <source>
        <dbReference type="ARBA" id="ARBA00023004"/>
    </source>
</evidence>
<protein>
    <submittedName>
        <fullName evidence="5">Ferredoxin</fullName>
    </submittedName>
</protein>
<evidence type="ECO:0000259" key="4">
    <source>
        <dbReference type="PROSITE" id="PS51379"/>
    </source>
</evidence>
<feature type="domain" description="4Fe-4S ferredoxin-type" evidence="4">
    <location>
        <begin position="223"/>
        <end position="255"/>
    </location>
</feature>
<dbReference type="Proteomes" id="UP001204798">
    <property type="component" value="Unassembled WGS sequence"/>
</dbReference>
<dbReference type="InterPro" id="IPR017896">
    <property type="entry name" value="4Fe4S_Fe-S-bd"/>
</dbReference>
<evidence type="ECO:0000256" key="1">
    <source>
        <dbReference type="ARBA" id="ARBA00022723"/>
    </source>
</evidence>
<gene>
    <name evidence="5" type="ORF">M2350_001853</name>
</gene>
<reference evidence="5 6" key="1">
    <citation type="submission" date="2022-08" db="EMBL/GenBank/DDBJ databases">
        <title>Bacterial and archaeal communities from various locations to study Microbial Dark Matter (Phase II).</title>
        <authorList>
            <person name="Stepanauskas R."/>
        </authorList>
    </citation>
    <scope>NUCLEOTIDE SEQUENCE [LARGE SCALE GENOMIC DNA]</scope>
    <source>
        <strain evidence="5 6">PD1</strain>
    </source>
</reference>
<evidence type="ECO:0000313" key="6">
    <source>
        <dbReference type="Proteomes" id="UP001204798"/>
    </source>
</evidence>
<proteinExistence type="predicted"/>
<dbReference type="InterPro" id="IPR017900">
    <property type="entry name" value="4Fe4S_Fe_S_CS"/>
</dbReference>